<protein>
    <submittedName>
        <fullName evidence="2">Uncharacterized protein</fullName>
    </submittedName>
</protein>
<feature type="compositionally biased region" description="Basic and acidic residues" evidence="1">
    <location>
        <begin position="138"/>
        <end position="154"/>
    </location>
</feature>
<reference evidence="2" key="1">
    <citation type="submission" date="2020-07" db="EMBL/GenBank/DDBJ databases">
        <authorList>
            <person name="Lin J."/>
        </authorList>
    </citation>
    <scope>NUCLEOTIDE SEQUENCE</scope>
</reference>
<dbReference type="PANTHER" id="PTHR33095:SF111">
    <property type="entry name" value="OS02G0134200 PROTEIN"/>
    <property type="match status" value="1"/>
</dbReference>
<feature type="compositionally biased region" description="Acidic residues" evidence="1">
    <location>
        <begin position="7"/>
        <end position="16"/>
    </location>
</feature>
<name>A0A6V7QIS4_ANACO</name>
<gene>
    <name evidence="2" type="ORF">CB5_LOCUS26018</name>
</gene>
<evidence type="ECO:0000313" key="2">
    <source>
        <dbReference type="EMBL" id="CAD1842807.1"/>
    </source>
</evidence>
<sequence length="184" mass="19842">MQRIELEEALMEEREEEEKKPHLMNLPSFGFAVAAAAPDPGPGITADELFSGGRILPSYPLFNLDLLPPAADPPPPPPSSAAAAARSGSLSSSSSSEAEDGGFCAWAPRSAPQSPERWAKKSASTGSSSSSPARRWRIRDLVVGRSSSDGKDKFLFLSSPRTPTHPPTHPQTLTLTLRRRGRRW</sequence>
<evidence type="ECO:0000256" key="1">
    <source>
        <dbReference type="SAM" id="MobiDB-lite"/>
    </source>
</evidence>
<dbReference type="Pfam" id="PF07816">
    <property type="entry name" value="DUF1645"/>
    <property type="match status" value="1"/>
</dbReference>
<dbReference type="PANTHER" id="PTHR33095">
    <property type="entry name" value="OS07G0619500 PROTEIN"/>
    <property type="match status" value="1"/>
</dbReference>
<feature type="region of interest" description="Disordered" evidence="1">
    <location>
        <begin position="66"/>
        <end position="184"/>
    </location>
</feature>
<feature type="region of interest" description="Disordered" evidence="1">
    <location>
        <begin position="1"/>
        <end position="22"/>
    </location>
</feature>
<dbReference type="EMBL" id="LR862136">
    <property type="protein sequence ID" value="CAD1842807.1"/>
    <property type="molecule type" value="Genomic_DNA"/>
</dbReference>
<feature type="compositionally biased region" description="Low complexity" evidence="1">
    <location>
        <begin position="80"/>
        <end position="96"/>
    </location>
</feature>
<organism evidence="2">
    <name type="scientific">Ananas comosus var. bracteatus</name>
    <name type="common">red pineapple</name>
    <dbReference type="NCBI Taxonomy" id="296719"/>
    <lineage>
        <taxon>Eukaryota</taxon>
        <taxon>Viridiplantae</taxon>
        <taxon>Streptophyta</taxon>
        <taxon>Embryophyta</taxon>
        <taxon>Tracheophyta</taxon>
        <taxon>Spermatophyta</taxon>
        <taxon>Magnoliopsida</taxon>
        <taxon>Liliopsida</taxon>
        <taxon>Poales</taxon>
        <taxon>Bromeliaceae</taxon>
        <taxon>Bromelioideae</taxon>
        <taxon>Ananas</taxon>
    </lineage>
</organism>
<accession>A0A6V7QIS4</accession>
<proteinExistence type="predicted"/>
<feature type="compositionally biased region" description="Low complexity" evidence="1">
    <location>
        <begin position="122"/>
        <end position="131"/>
    </location>
</feature>
<dbReference type="AlphaFoldDB" id="A0A6V7QIS4"/>
<dbReference type="InterPro" id="IPR012442">
    <property type="entry name" value="DUF1645_plant"/>
</dbReference>
<feature type="compositionally biased region" description="Pro residues" evidence="1">
    <location>
        <begin position="70"/>
        <end position="79"/>
    </location>
</feature>